<keyword evidence="6 15" id="KW-0812">Transmembrane</keyword>
<evidence type="ECO:0000256" key="4">
    <source>
        <dbReference type="ARBA" id="ARBA00022448"/>
    </source>
</evidence>
<dbReference type="GO" id="GO:0004129">
    <property type="term" value="F:cytochrome-c oxidase activity"/>
    <property type="evidence" value="ECO:0007669"/>
    <property type="project" value="UniProtKB-EC"/>
</dbReference>
<reference evidence="20" key="2">
    <citation type="submission" date="2020-09" db="EMBL/GenBank/DDBJ databases">
        <authorList>
            <person name="Sun Q."/>
            <person name="Kim S."/>
        </authorList>
    </citation>
    <scope>NUCLEOTIDE SEQUENCE</scope>
    <source>
        <strain evidence="20">KCTC 42651</strain>
    </source>
</reference>
<dbReference type="Proteomes" id="UP000630353">
    <property type="component" value="Unassembled WGS sequence"/>
</dbReference>
<dbReference type="CDD" id="cd13912">
    <property type="entry name" value="CcO_II_C"/>
    <property type="match status" value="1"/>
</dbReference>
<accession>A0A918XUM7</accession>
<evidence type="ECO:0000256" key="11">
    <source>
        <dbReference type="ARBA" id="ARBA00023008"/>
    </source>
</evidence>
<evidence type="ECO:0000256" key="5">
    <source>
        <dbReference type="ARBA" id="ARBA00022660"/>
    </source>
</evidence>
<dbReference type="SUPFAM" id="SSF49503">
    <property type="entry name" value="Cupredoxins"/>
    <property type="match status" value="1"/>
</dbReference>
<dbReference type="PROSITE" id="PS50999">
    <property type="entry name" value="COX2_TM"/>
    <property type="match status" value="1"/>
</dbReference>
<comment type="cofactor">
    <cofactor evidence="1">
        <name>heme</name>
        <dbReference type="ChEBI" id="CHEBI:30413"/>
    </cofactor>
</comment>
<evidence type="ECO:0000256" key="14">
    <source>
        <dbReference type="ARBA" id="ARBA00047816"/>
    </source>
</evidence>
<dbReference type="NCBIfam" id="TIGR02866">
    <property type="entry name" value="CoxB"/>
    <property type="match status" value="1"/>
</dbReference>
<dbReference type="PROSITE" id="PS00078">
    <property type="entry name" value="COX2"/>
    <property type="match status" value="1"/>
</dbReference>
<evidence type="ECO:0000313" key="21">
    <source>
        <dbReference type="Proteomes" id="UP000630353"/>
    </source>
</evidence>
<keyword evidence="21" id="KW-1185">Reference proteome</keyword>
<dbReference type="SUPFAM" id="SSF81464">
    <property type="entry name" value="Cytochrome c oxidase subunit II-like, transmembrane region"/>
    <property type="match status" value="1"/>
</dbReference>
<dbReference type="PANTHER" id="PTHR22888:SF9">
    <property type="entry name" value="CYTOCHROME C OXIDASE SUBUNIT 2"/>
    <property type="match status" value="1"/>
</dbReference>
<evidence type="ECO:0000256" key="8">
    <source>
        <dbReference type="ARBA" id="ARBA00022967"/>
    </source>
</evidence>
<evidence type="ECO:0000259" key="19">
    <source>
        <dbReference type="PROSITE" id="PS50999"/>
    </source>
</evidence>
<evidence type="ECO:0000256" key="17">
    <source>
        <dbReference type="SAM" id="Phobius"/>
    </source>
</evidence>
<keyword evidence="8" id="KW-1278">Translocase</keyword>
<dbReference type="EMBL" id="BMZS01000009">
    <property type="protein sequence ID" value="GHD56978.1"/>
    <property type="molecule type" value="Genomic_DNA"/>
</dbReference>
<evidence type="ECO:0000259" key="18">
    <source>
        <dbReference type="PROSITE" id="PS50857"/>
    </source>
</evidence>
<dbReference type="GO" id="GO:0042773">
    <property type="term" value="P:ATP synthesis coupled electron transport"/>
    <property type="evidence" value="ECO:0007669"/>
    <property type="project" value="TreeGrafter"/>
</dbReference>
<dbReference type="PROSITE" id="PS50857">
    <property type="entry name" value="COX2_CUA"/>
    <property type="match status" value="1"/>
</dbReference>
<organism evidence="20 21">
    <name type="scientific">Thalassobaculum fulvum</name>
    <dbReference type="NCBI Taxonomy" id="1633335"/>
    <lineage>
        <taxon>Bacteria</taxon>
        <taxon>Pseudomonadati</taxon>
        <taxon>Pseudomonadota</taxon>
        <taxon>Alphaproteobacteria</taxon>
        <taxon>Rhodospirillales</taxon>
        <taxon>Thalassobaculaceae</taxon>
        <taxon>Thalassobaculum</taxon>
    </lineage>
</organism>
<dbReference type="GO" id="GO:0005507">
    <property type="term" value="F:copper ion binding"/>
    <property type="evidence" value="ECO:0007669"/>
    <property type="project" value="InterPro"/>
</dbReference>
<feature type="domain" description="Cytochrome oxidase subunit II copper A binding" evidence="18">
    <location>
        <begin position="89"/>
        <end position="221"/>
    </location>
</feature>
<dbReference type="Gene3D" id="1.10.287.90">
    <property type="match status" value="1"/>
</dbReference>
<keyword evidence="5 15" id="KW-0679">Respiratory chain</keyword>
<dbReference type="Pfam" id="PF02790">
    <property type="entry name" value="COX2_TM"/>
    <property type="match status" value="1"/>
</dbReference>
<comment type="catalytic activity">
    <reaction evidence="14 16">
        <text>4 Fe(II)-[cytochrome c] + O2 + 8 H(+)(in) = 4 Fe(III)-[cytochrome c] + 2 H2O + 4 H(+)(out)</text>
        <dbReference type="Rhea" id="RHEA:11436"/>
        <dbReference type="Rhea" id="RHEA-COMP:10350"/>
        <dbReference type="Rhea" id="RHEA-COMP:14399"/>
        <dbReference type="ChEBI" id="CHEBI:15377"/>
        <dbReference type="ChEBI" id="CHEBI:15378"/>
        <dbReference type="ChEBI" id="CHEBI:15379"/>
        <dbReference type="ChEBI" id="CHEBI:29033"/>
        <dbReference type="ChEBI" id="CHEBI:29034"/>
        <dbReference type="EC" id="7.1.1.9"/>
    </reaction>
</comment>
<gene>
    <name evidence="20" type="ORF">GCM10017083_37790</name>
</gene>
<dbReference type="InterPro" id="IPR036257">
    <property type="entry name" value="Cyt_c_oxidase_su2_TM_sf"/>
</dbReference>
<evidence type="ECO:0000256" key="15">
    <source>
        <dbReference type="RuleBase" id="RU000456"/>
    </source>
</evidence>
<dbReference type="PRINTS" id="PR01166">
    <property type="entry name" value="CYCOXIDASEII"/>
</dbReference>
<dbReference type="InterPro" id="IPR002429">
    <property type="entry name" value="CcO_II-like_C"/>
</dbReference>
<dbReference type="Gene3D" id="2.60.40.420">
    <property type="entry name" value="Cupredoxins - blue copper proteins"/>
    <property type="match status" value="1"/>
</dbReference>
<dbReference type="InterPro" id="IPR008972">
    <property type="entry name" value="Cupredoxin"/>
</dbReference>
<reference evidence="20" key="1">
    <citation type="journal article" date="2014" name="Int. J. Syst. Evol. Microbiol.">
        <title>Complete genome sequence of Corynebacterium casei LMG S-19264T (=DSM 44701T), isolated from a smear-ripened cheese.</title>
        <authorList>
            <consortium name="US DOE Joint Genome Institute (JGI-PGF)"/>
            <person name="Walter F."/>
            <person name="Albersmeier A."/>
            <person name="Kalinowski J."/>
            <person name="Ruckert C."/>
        </authorList>
    </citation>
    <scope>NUCLEOTIDE SEQUENCE</scope>
    <source>
        <strain evidence="20">KCTC 42651</strain>
    </source>
</reference>
<feature type="transmembrane region" description="Helical" evidence="17">
    <location>
        <begin position="60"/>
        <end position="84"/>
    </location>
</feature>
<keyword evidence="10 17" id="KW-1133">Transmembrane helix</keyword>
<comment type="caution">
    <text evidence="20">The sequence shown here is derived from an EMBL/GenBank/DDBJ whole genome shotgun (WGS) entry which is preliminary data.</text>
</comment>
<dbReference type="PANTHER" id="PTHR22888">
    <property type="entry name" value="CYTOCHROME C OXIDASE, SUBUNIT II"/>
    <property type="match status" value="1"/>
</dbReference>
<dbReference type="InterPro" id="IPR045187">
    <property type="entry name" value="CcO_II"/>
</dbReference>
<evidence type="ECO:0000313" key="20">
    <source>
        <dbReference type="EMBL" id="GHD56978.1"/>
    </source>
</evidence>
<protein>
    <recommendedName>
        <fullName evidence="16">Cytochrome c oxidase subunit 2</fullName>
        <ecNumber evidence="16">7.1.1.9</ecNumber>
    </recommendedName>
</protein>
<dbReference type="GO" id="GO:0005886">
    <property type="term" value="C:plasma membrane"/>
    <property type="evidence" value="ECO:0007669"/>
    <property type="project" value="UniProtKB-SubCell"/>
</dbReference>
<dbReference type="InterPro" id="IPR014222">
    <property type="entry name" value="Cyt_c_oxidase_su2"/>
</dbReference>
<evidence type="ECO:0000256" key="7">
    <source>
        <dbReference type="ARBA" id="ARBA00022723"/>
    </source>
</evidence>
<keyword evidence="7 16" id="KW-0479">Metal-binding</keyword>
<evidence type="ECO:0000256" key="16">
    <source>
        <dbReference type="RuleBase" id="RU004024"/>
    </source>
</evidence>
<feature type="transmembrane region" description="Helical" evidence="17">
    <location>
        <begin position="18"/>
        <end position="39"/>
    </location>
</feature>
<evidence type="ECO:0000256" key="9">
    <source>
        <dbReference type="ARBA" id="ARBA00022982"/>
    </source>
</evidence>
<sequence>MQESVTPTHDRLDDLHNLLLVIITLIAIFVLVLLVYVCLRFRASKNPVPSKTSHNTLLEIIWTGVPVLILVVIAIPSFKLLYFADRAVEPDMTVKVQAHQWYWSYEYPDQQIAFDSNMIADADLKEGQIRLLDVDNRLVVPVGKKVQVLVTTSDVMHSFFIPSFGVQIYGTPGRINETWFQVDKAGVYYGQCNQICGLNHSYMPIVVQAMEQAEYDAWLAEAKTKFAMDDGAAGPTLAAVVSK</sequence>
<comment type="similarity">
    <text evidence="3 15">Belongs to the cytochrome c oxidase subunit 2 family.</text>
</comment>
<evidence type="ECO:0000256" key="6">
    <source>
        <dbReference type="ARBA" id="ARBA00022692"/>
    </source>
</evidence>
<dbReference type="InterPro" id="IPR001505">
    <property type="entry name" value="Copper_CuA"/>
</dbReference>
<evidence type="ECO:0000256" key="1">
    <source>
        <dbReference type="ARBA" id="ARBA00001971"/>
    </source>
</evidence>
<evidence type="ECO:0000256" key="13">
    <source>
        <dbReference type="ARBA" id="ARBA00024688"/>
    </source>
</evidence>
<comment type="subcellular location">
    <subcellularLocation>
        <location evidence="15">Cell membrane</location>
        <topology evidence="15">Multi-pass membrane protein</topology>
    </subcellularLocation>
    <subcellularLocation>
        <location evidence="2">Membrane</location>
        <topology evidence="2">Multi-pass membrane protein</topology>
    </subcellularLocation>
</comment>
<keyword evidence="12 17" id="KW-0472">Membrane</keyword>
<comment type="function">
    <text evidence="13 16">Subunits I and II form the functional core of the enzyme complex. Electrons originating in cytochrome c are transferred via heme a and Cu(A) to the binuclear center formed by heme a3 and Cu(B).</text>
</comment>
<feature type="domain" description="Cytochrome oxidase subunit II transmembrane region profile" evidence="19">
    <location>
        <begin position="1"/>
        <end position="88"/>
    </location>
</feature>
<dbReference type="GO" id="GO:0016491">
    <property type="term" value="F:oxidoreductase activity"/>
    <property type="evidence" value="ECO:0007669"/>
    <property type="project" value="InterPro"/>
</dbReference>
<dbReference type="InterPro" id="IPR011759">
    <property type="entry name" value="Cyt_c_oxidase_su2_TM_dom"/>
</dbReference>
<proteinExistence type="inferred from homology"/>
<evidence type="ECO:0000256" key="12">
    <source>
        <dbReference type="ARBA" id="ARBA00023136"/>
    </source>
</evidence>
<keyword evidence="4 15" id="KW-0813">Transport</keyword>
<dbReference type="FunFam" id="2.60.40.420:FF:000001">
    <property type="entry name" value="Cytochrome c oxidase subunit 2"/>
    <property type="match status" value="1"/>
</dbReference>
<name>A0A918XUM7_9PROT</name>
<keyword evidence="9 15" id="KW-0249">Electron transport</keyword>
<evidence type="ECO:0000256" key="10">
    <source>
        <dbReference type="ARBA" id="ARBA00022989"/>
    </source>
</evidence>
<evidence type="ECO:0000256" key="3">
    <source>
        <dbReference type="ARBA" id="ARBA00007866"/>
    </source>
</evidence>
<dbReference type="AlphaFoldDB" id="A0A918XUM7"/>
<comment type="cofactor">
    <cofactor evidence="16">
        <name>Cu cation</name>
        <dbReference type="ChEBI" id="CHEBI:23378"/>
    </cofactor>
    <text evidence="16">Binds a copper A center.</text>
</comment>
<dbReference type="Pfam" id="PF00116">
    <property type="entry name" value="COX2"/>
    <property type="match status" value="1"/>
</dbReference>
<evidence type="ECO:0000256" key="2">
    <source>
        <dbReference type="ARBA" id="ARBA00004141"/>
    </source>
</evidence>
<keyword evidence="11 16" id="KW-0186">Copper</keyword>
<dbReference type="InterPro" id="IPR034210">
    <property type="entry name" value="CcO_II_C"/>
</dbReference>
<dbReference type="EC" id="7.1.1.9" evidence="16"/>